<dbReference type="RefSeq" id="WP_218474492.1">
    <property type="nucleotide sequence ID" value="NZ_BAABJN010000001.1"/>
</dbReference>
<accession>A0ABX8RTC2</accession>
<dbReference type="Proteomes" id="UP000694257">
    <property type="component" value="Chromosome"/>
</dbReference>
<evidence type="ECO:0000313" key="2">
    <source>
        <dbReference type="Proteomes" id="UP000694257"/>
    </source>
</evidence>
<dbReference type="EMBL" id="CP078145">
    <property type="protein sequence ID" value="QXN92888.1"/>
    <property type="molecule type" value="Genomic_DNA"/>
</dbReference>
<name>A0ABX8RTC2_NOCIO</name>
<evidence type="ECO:0000313" key="1">
    <source>
        <dbReference type="EMBL" id="QXN92888.1"/>
    </source>
</evidence>
<organism evidence="1 2">
    <name type="scientific">Nocardia iowensis</name>
    <dbReference type="NCBI Taxonomy" id="204891"/>
    <lineage>
        <taxon>Bacteria</taxon>
        <taxon>Bacillati</taxon>
        <taxon>Actinomycetota</taxon>
        <taxon>Actinomycetes</taxon>
        <taxon>Mycobacteriales</taxon>
        <taxon>Nocardiaceae</taxon>
        <taxon>Nocardia</taxon>
    </lineage>
</organism>
<reference evidence="1 2" key="1">
    <citation type="submission" date="2021-07" db="EMBL/GenBank/DDBJ databases">
        <title>Whole Genome Sequence of Nocardia Iowensis.</title>
        <authorList>
            <person name="Lamm A."/>
            <person name="Collins-Fairclough A.M."/>
            <person name="Bunk B."/>
            <person name="Sproer C."/>
        </authorList>
    </citation>
    <scope>NUCLEOTIDE SEQUENCE [LARGE SCALE GENOMIC DNA]</scope>
    <source>
        <strain evidence="1 2">NRRL 5646</strain>
    </source>
</reference>
<protein>
    <submittedName>
        <fullName evidence="1">Uncharacterized protein</fullName>
    </submittedName>
</protein>
<proteinExistence type="predicted"/>
<keyword evidence="2" id="KW-1185">Reference proteome</keyword>
<gene>
    <name evidence="1" type="ORF">KV110_07165</name>
</gene>
<sequence>MPAGLIGLGLALIAQADNSVAGAGFDVIGLNADGRIHTDHQFIEGVR</sequence>